<evidence type="ECO:0000313" key="3">
    <source>
        <dbReference type="EMBL" id="MBB5181137.1"/>
    </source>
</evidence>
<dbReference type="Pfam" id="PF01521">
    <property type="entry name" value="Fe-S_biosyn"/>
    <property type="match status" value="1"/>
</dbReference>
<evidence type="ECO:0000259" key="2">
    <source>
        <dbReference type="Pfam" id="PF01521"/>
    </source>
</evidence>
<dbReference type="Proteomes" id="UP000525923">
    <property type="component" value="Unassembled WGS sequence"/>
</dbReference>
<dbReference type="AlphaFoldDB" id="A0A7W8CT23"/>
<dbReference type="OrthoDB" id="1645729at2"/>
<dbReference type="InterPro" id="IPR035903">
    <property type="entry name" value="HesB-like_dom_sf"/>
</dbReference>
<dbReference type="EMBL" id="JACHHE010000007">
    <property type="protein sequence ID" value="MBB5181137.1"/>
    <property type="molecule type" value="Genomic_DNA"/>
</dbReference>
<dbReference type="SUPFAM" id="SSF89360">
    <property type="entry name" value="HesB-like domain"/>
    <property type="match status" value="1"/>
</dbReference>
<evidence type="ECO:0000256" key="1">
    <source>
        <dbReference type="ARBA" id="ARBA00006718"/>
    </source>
</evidence>
<dbReference type="InterPro" id="IPR000361">
    <property type="entry name" value="ATAP_core_dom"/>
</dbReference>
<protein>
    <submittedName>
        <fullName evidence="3">Uncharacterized protein YneR</fullName>
    </submittedName>
</protein>
<sequence>MQINISEDAFEWFSKEMEVEAGDKVRFFVRYGGSSKFQPGFSLGVTKDHPGEAAVSIEQNDVTYYIEETDLWYFDGHDLLVSVNDDLKELDYDYKKDNA</sequence>
<accession>A0A7W8CT23</accession>
<proteinExistence type="inferred from homology"/>
<evidence type="ECO:0000313" key="4">
    <source>
        <dbReference type="Proteomes" id="UP000525923"/>
    </source>
</evidence>
<dbReference type="PIRSF" id="PIRSF034852">
    <property type="entry name" value="UCP034852"/>
    <property type="match status" value="1"/>
</dbReference>
<gene>
    <name evidence="3" type="ORF">HNQ44_002602</name>
</gene>
<keyword evidence="4" id="KW-1185">Reference proteome</keyword>
<reference evidence="3 4" key="1">
    <citation type="submission" date="2020-08" db="EMBL/GenBank/DDBJ databases">
        <title>Genomic Encyclopedia of Type Strains, Phase IV (KMG-IV): sequencing the most valuable type-strain genomes for metagenomic binning, comparative biology and taxonomic classification.</title>
        <authorList>
            <person name="Goeker M."/>
        </authorList>
    </citation>
    <scope>NUCLEOTIDE SEQUENCE [LARGE SCALE GENOMIC DNA]</scope>
    <source>
        <strain evidence="3 4">DSM 15895</strain>
    </source>
</reference>
<dbReference type="RefSeq" id="WP_135502525.1">
    <property type="nucleotide sequence ID" value="NZ_JACHHE010000007.1"/>
</dbReference>
<comment type="similarity">
    <text evidence="1">Belongs to the HesB/IscA family.</text>
</comment>
<dbReference type="InterPro" id="IPR008326">
    <property type="entry name" value="PdhI-like"/>
</dbReference>
<comment type="caution">
    <text evidence="3">The sequence shown here is derived from an EMBL/GenBank/DDBJ whole genome shotgun (WGS) entry which is preliminary data.</text>
</comment>
<organism evidence="3 4">
    <name type="scientific">Planococcus koreensis</name>
    <dbReference type="NCBI Taxonomy" id="112331"/>
    <lineage>
        <taxon>Bacteria</taxon>
        <taxon>Bacillati</taxon>
        <taxon>Bacillota</taxon>
        <taxon>Bacilli</taxon>
        <taxon>Bacillales</taxon>
        <taxon>Caryophanaceae</taxon>
        <taxon>Planococcus</taxon>
    </lineage>
</organism>
<feature type="domain" description="Core" evidence="2">
    <location>
        <begin position="1"/>
        <end position="77"/>
    </location>
</feature>
<name>A0A7W8CT23_9BACL</name>